<dbReference type="SUPFAM" id="SSF56112">
    <property type="entry name" value="Protein kinase-like (PK-like)"/>
    <property type="match status" value="1"/>
</dbReference>
<dbReference type="Proteomes" id="UP000800096">
    <property type="component" value="Unassembled WGS sequence"/>
</dbReference>
<evidence type="ECO:0000313" key="1">
    <source>
        <dbReference type="EMBL" id="KAF1918213.1"/>
    </source>
</evidence>
<accession>A0A6A5QS18</accession>
<sequence>MGFIVMEYVSGVGLDALDVRDDPSIAERTMSAVRQLATIPIETHEGPIPVGCGAAYGYLWSEDGTGYPLKNMSDMEIWLNTRLAVVNQPPTSLTRQRLTMRHMDLVRRNICILSDSRSCFFDWAFAGFYHSIPHIPNSGFPGPVRSR</sequence>
<dbReference type="InterPro" id="IPR011009">
    <property type="entry name" value="Kinase-like_dom_sf"/>
</dbReference>
<name>A0A6A5QS18_AMPQU</name>
<proteinExistence type="predicted"/>
<reference evidence="1" key="1">
    <citation type="journal article" date="2020" name="Stud. Mycol.">
        <title>101 Dothideomycetes genomes: a test case for predicting lifestyles and emergence of pathogens.</title>
        <authorList>
            <person name="Haridas S."/>
            <person name="Albert R."/>
            <person name="Binder M."/>
            <person name="Bloem J."/>
            <person name="Labutti K."/>
            <person name="Salamov A."/>
            <person name="Andreopoulos B."/>
            <person name="Baker S."/>
            <person name="Barry K."/>
            <person name="Bills G."/>
            <person name="Bluhm B."/>
            <person name="Cannon C."/>
            <person name="Castanera R."/>
            <person name="Culley D."/>
            <person name="Daum C."/>
            <person name="Ezra D."/>
            <person name="Gonzalez J."/>
            <person name="Henrissat B."/>
            <person name="Kuo A."/>
            <person name="Liang C."/>
            <person name="Lipzen A."/>
            <person name="Lutzoni F."/>
            <person name="Magnuson J."/>
            <person name="Mondo S."/>
            <person name="Nolan M."/>
            <person name="Ohm R."/>
            <person name="Pangilinan J."/>
            <person name="Park H.-J."/>
            <person name="Ramirez L."/>
            <person name="Alfaro M."/>
            <person name="Sun H."/>
            <person name="Tritt A."/>
            <person name="Yoshinaga Y."/>
            <person name="Zwiers L.-H."/>
            <person name="Turgeon B."/>
            <person name="Goodwin S."/>
            <person name="Spatafora J."/>
            <person name="Crous P."/>
            <person name="Grigoriev I."/>
        </authorList>
    </citation>
    <scope>NUCLEOTIDE SEQUENCE</scope>
    <source>
        <strain evidence="1">HMLAC05119</strain>
    </source>
</reference>
<organism evidence="1 2">
    <name type="scientific">Ampelomyces quisqualis</name>
    <name type="common">Powdery mildew agent</name>
    <dbReference type="NCBI Taxonomy" id="50730"/>
    <lineage>
        <taxon>Eukaryota</taxon>
        <taxon>Fungi</taxon>
        <taxon>Dikarya</taxon>
        <taxon>Ascomycota</taxon>
        <taxon>Pezizomycotina</taxon>
        <taxon>Dothideomycetes</taxon>
        <taxon>Pleosporomycetidae</taxon>
        <taxon>Pleosporales</taxon>
        <taxon>Pleosporineae</taxon>
        <taxon>Phaeosphaeriaceae</taxon>
        <taxon>Ampelomyces</taxon>
    </lineage>
</organism>
<dbReference type="AlphaFoldDB" id="A0A6A5QS18"/>
<evidence type="ECO:0008006" key="3">
    <source>
        <dbReference type="Google" id="ProtNLM"/>
    </source>
</evidence>
<keyword evidence="2" id="KW-1185">Reference proteome</keyword>
<protein>
    <recommendedName>
        <fullName evidence="3">Aminoglycoside phosphotransferase domain-containing protein</fullName>
    </recommendedName>
</protein>
<dbReference type="OrthoDB" id="3250044at2759"/>
<evidence type="ECO:0000313" key="2">
    <source>
        <dbReference type="Proteomes" id="UP000800096"/>
    </source>
</evidence>
<dbReference type="EMBL" id="ML979134">
    <property type="protein sequence ID" value="KAF1918213.1"/>
    <property type="molecule type" value="Genomic_DNA"/>
</dbReference>
<gene>
    <name evidence="1" type="ORF">BDU57DRAFT_514866</name>
</gene>